<dbReference type="KEGG" id="sns:VC03_05505"/>
<reference evidence="9 10" key="1">
    <citation type="journal article" date="2012" name="BMC Genomics">
        <title>Genomic sequence analysis and characterization of Sneathia amnii sp. nov.</title>
        <authorList>
            <consortium name="Vaginal Microbiome Consortium (additional members)"/>
            <person name="Harwich M.D.Jr."/>
            <person name="Serrano M.G."/>
            <person name="Fettweis J.M."/>
            <person name="Alves J.M."/>
            <person name="Reimers M.A."/>
            <person name="Buck G.A."/>
            <person name="Jefferson K.K."/>
        </authorList>
    </citation>
    <scope>NUCLEOTIDE SEQUENCE [LARGE SCALE GENOMIC DNA]</scope>
    <source>
        <strain evidence="9 10">SN35</strain>
    </source>
</reference>
<dbReference type="RefSeq" id="WP_046329035.1">
    <property type="nucleotide sequence ID" value="NZ_CP011280.1"/>
</dbReference>
<dbReference type="PROSITE" id="PS51094">
    <property type="entry name" value="PTS_EIIA_TYPE_2"/>
    <property type="match status" value="1"/>
</dbReference>
<dbReference type="SUPFAM" id="SSF52794">
    <property type="entry name" value="PTS system IIB component-like"/>
    <property type="match status" value="1"/>
</dbReference>
<dbReference type="PANTHER" id="PTHR30185:SF13">
    <property type="entry name" value="LICABCH OPERON REGULATOR-RELATED"/>
    <property type="match status" value="1"/>
</dbReference>
<dbReference type="InterPro" id="IPR036388">
    <property type="entry name" value="WH-like_DNA-bd_sf"/>
</dbReference>
<dbReference type="Pfam" id="PF08279">
    <property type="entry name" value="HTH_11"/>
    <property type="match status" value="1"/>
</dbReference>
<proteinExistence type="predicted"/>
<dbReference type="Gene3D" id="1.10.1790.10">
    <property type="entry name" value="PRD domain"/>
    <property type="match status" value="2"/>
</dbReference>
<keyword evidence="10" id="KW-1185">Reference proteome</keyword>
<dbReference type="InterPro" id="IPR011608">
    <property type="entry name" value="PRD"/>
</dbReference>
<dbReference type="GO" id="GO:0009401">
    <property type="term" value="P:phosphoenolpyruvate-dependent sugar phosphotransferase system"/>
    <property type="evidence" value="ECO:0007669"/>
    <property type="project" value="InterPro"/>
</dbReference>
<gene>
    <name evidence="9" type="ORF">VC03_05505</name>
</gene>
<dbReference type="GO" id="GO:0006355">
    <property type="term" value="P:regulation of DNA-templated transcription"/>
    <property type="evidence" value="ECO:0007669"/>
    <property type="project" value="InterPro"/>
</dbReference>
<protein>
    <submittedName>
        <fullName evidence="9">Uncharacterized protein</fullName>
    </submittedName>
</protein>
<dbReference type="GO" id="GO:0008982">
    <property type="term" value="F:protein-N(PI)-phosphohistidine-sugar phosphotransferase activity"/>
    <property type="evidence" value="ECO:0007669"/>
    <property type="project" value="InterPro"/>
</dbReference>
<feature type="domain" description="PRD" evidence="8">
    <location>
        <begin position="286"/>
        <end position="391"/>
    </location>
</feature>
<dbReference type="PROSITE" id="PS51099">
    <property type="entry name" value="PTS_EIIB_TYPE_2"/>
    <property type="match status" value="1"/>
</dbReference>
<dbReference type="Pfam" id="PF05043">
    <property type="entry name" value="Mga"/>
    <property type="match status" value="1"/>
</dbReference>
<evidence type="ECO:0000256" key="3">
    <source>
        <dbReference type="ARBA" id="ARBA00023015"/>
    </source>
</evidence>
<dbReference type="Gene3D" id="3.40.50.2300">
    <property type="match status" value="1"/>
</dbReference>
<feature type="domain" description="PTS EIIB type-2" evidence="7">
    <location>
        <begin position="394"/>
        <end position="485"/>
    </location>
</feature>
<evidence type="ECO:0000256" key="4">
    <source>
        <dbReference type="ARBA" id="ARBA00023159"/>
    </source>
</evidence>
<dbReference type="InterPro" id="IPR013196">
    <property type="entry name" value="HTH_11"/>
</dbReference>
<accession>A0A0E3ZC50</accession>
<dbReference type="Gene3D" id="3.40.930.10">
    <property type="entry name" value="Mannitol-specific EII, Chain A"/>
    <property type="match status" value="1"/>
</dbReference>
<dbReference type="CDD" id="cd05568">
    <property type="entry name" value="PTS_IIB_bgl_like"/>
    <property type="match status" value="1"/>
</dbReference>
<dbReference type="PATRIC" id="fig|1069640.6.peg.1092"/>
<dbReference type="PANTHER" id="PTHR30185">
    <property type="entry name" value="CRYPTIC BETA-GLUCOSIDE BGL OPERON ANTITERMINATOR"/>
    <property type="match status" value="1"/>
</dbReference>
<evidence type="ECO:0000259" key="7">
    <source>
        <dbReference type="PROSITE" id="PS51099"/>
    </source>
</evidence>
<sequence length="627" mass="74067">MEFKINKAILVLEKEVESMNVELQIYKILKDGNYHTSDEFAKILGISDKTVRKKINNMRNILDVDVKKGVGYRLKNNKVDYTDKFNKKIQNTSLDRTNYIISKLITNEYIKIDDLSYELDISNRTISSDIKSIKQNLKKYKLDLKSTPYYGLSICGEEIDIRRYIVRFLEEKLNKNIFHKNIFSEKFNLISKDVLKFIQNNNLVFSDVAYINLVITIYVVFKRIEQGKYLTTFINDSIIYKDSDNIISFITSLNKKYYPKYKLTENEISYILLHFFSKRTFMLSEERSIEIDELIDEVIKYIDLTYSLKINEELYDNLYKHLVPLAIRLRFNIPFTNPILDEIKENMPFSYNIALYMANILSKKIGCNIAEDEIGYLAVIFEMYIEKNERLNKKRVLIICPLGRGTSKFLEYMYMKLFSEYIECIHTVGVMELKSIDLNKYDLLFTTTKLDVDVGKKVYKVNCFLSEKEINEIRKLFIGDDKVKFFISSDLFVHIDKTVTKDEVIRILCNMIKKHTNTTFPIYQKVLEREKLGFTEILNNIAIPHPMTKDFNFNKVAIAVLDNKIKWDKKFVNIVLLVCINDFDRYSEIIYSNIFNLFFSKEKLERLQKNPTYSNFMNLLKEGGDTK</sequence>
<dbReference type="InterPro" id="IPR013011">
    <property type="entry name" value="PTS_EIIB_2"/>
</dbReference>
<dbReference type="InterPro" id="IPR016152">
    <property type="entry name" value="PTrfase/Anion_transptr"/>
</dbReference>
<feature type="domain" description="PTS EIIA type-2" evidence="6">
    <location>
        <begin position="484"/>
        <end position="623"/>
    </location>
</feature>
<evidence type="ECO:0000313" key="10">
    <source>
        <dbReference type="Proteomes" id="UP000033103"/>
    </source>
</evidence>
<dbReference type="Gene3D" id="1.10.10.10">
    <property type="entry name" value="Winged helix-like DNA-binding domain superfamily/Winged helix DNA-binding domain"/>
    <property type="match status" value="2"/>
</dbReference>
<dbReference type="InterPro" id="IPR036095">
    <property type="entry name" value="PTS_EIIB-like_sf"/>
</dbReference>
<dbReference type="AlphaFoldDB" id="A0A0E3ZC50"/>
<name>A0A0E3ZC50_9FUSO</name>
<dbReference type="PROSITE" id="PS51372">
    <property type="entry name" value="PRD_2"/>
    <property type="match status" value="2"/>
</dbReference>
<dbReference type="STRING" id="187101.VC03_05505"/>
<evidence type="ECO:0000259" key="6">
    <source>
        <dbReference type="PROSITE" id="PS51094"/>
    </source>
</evidence>
<dbReference type="HOGENOM" id="CLU_013442_5_1_0"/>
<dbReference type="SUPFAM" id="SSF55804">
    <property type="entry name" value="Phoshotransferase/anion transport protein"/>
    <property type="match status" value="1"/>
</dbReference>
<dbReference type="InterPro" id="IPR007737">
    <property type="entry name" value="Mga_HTH"/>
</dbReference>
<keyword evidence="4" id="KW-0010">Activator</keyword>
<keyword evidence="1" id="KW-0808">Transferase</keyword>
<feature type="domain" description="PRD" evidence="8">
    <location>
        <begin position="182"/>
        <end position="285"/>
    </location>
</feature>
<dbReference type="InterPro" id="IPR050661">
    <property type="entry name" value="BglG_antiterminators"/>
</dbReference>
<evidence type="ECO:0000256" key="5">
    <source>
        <dbReference type="ARBA" id="ARBA00023163"/>
    </source>
</evidence>
<evidence type="ECO:0000256" key="2">
    <source>
        <dbReference type="ARBA" id="ARBA00022737"/>
    </source>
</evidence>
<keyword evidence="3" id="KW-0805">Transcription regulation</keyword>
<evidence type="ECO:0000313" key="9">
    <source>
        <dbReference type="EMBL" id="AKC95931.1"/>
    </source>
</evidence>
<dbReference type="Proteomes" id="UP000033103">
    <property type="component" value="Chromosome"/>
</dbReference>
<evidence type="ECO:0000259" key="8">
    <source>
        <dbReference type="PROSITE" id="PS51372"/>
    </source>
</evidence>
<evidence type="ECO:0000256" key="1">
    <source>
        <dbReference type="ARBA" id="ARBA00022679"/>
    </source>
</evidence>
<dbReference type="Pfam" id="PF00874">
    <property type="entry name" value="PRD"/>
    <property type="match status" value="1"/>
</dbReference>
<organism evidence="9 10">
    <name type="scientific">Sneathia vaginalis</name>
    <dbReference type="NCBI Taxonomy" id="187101"/>
    <lineage>
        <taxon>Bacteria</taxon>
        <taxon>Fusobacteriati</taxon>
        <taxon>Fusobacteriota</taxon>
        <taxon>Fusobacteriia</taxon>
        <taxon>Fusobacteriales</taxon>
        <taxon>Leptotrichiaceae</taxon>
        <taxon>Sneathia</taxon>
    </lineage>
</organism>
<dbReference type="InterPro" id="IPR002178">
    <property type="entry name" value="PTS_EIIA_type-2_dom"/>
</dbReference>
<dbReference type="EMBL" id="CP011280">
    <property type="protein sequence ID" value="AKC95931.1"/>
    <property type="molecule type" value="Genomic_DNA"/>
</dbReference>
<keyword evidence="2" id="KW-0677">Repeat</keyword>
<keyword evidence="5" id="KW-0804">Transcription</keyword>
<dbReference type="InterPro" id="IPR036634">
    <property type="entry name" value="PRD_sf"/>
</dbReference>
<dbReference type="OrthoDB" id="95158at2"/>
<dbReference type="SUPFAM" id="SSF63520">
    <property type="entry name" value="PTS-regulatory domain, PRD"/>
    <property type="match status" value="2"/>
</dbReference>
<dbReference type="Pfam" id="PF00359">
    <property type="entry name" value="PTS_EIIA_2"/>
    <property type="match status" value="1"/>
</dbReference>